<organism evidence="2">
    <name type="scientific">bioreactor metagenome</name>
    <dbReference type="NCBI Taxonomy" id="1076179"/>
    <lineage>
        <taxon>unclassified sequences</taxon>
        <taxon>metagenomes</taxon>
        <taxon>ecological metagenomes</taxon>
    </lineage>
</organism>
<feature type="domain" description="Calcineurin-like phosphoesterase" evidence="1">
    <location>
        <begin position="12"/>
        <end position="141"/>
    </location>
</feature>
<name>A0A645GAF5_9ZZZZ</name>
<evidence type="ECO:0000313" key="2">
    <source>
        <dbReference type="EMBL" id="MPN23897.1"/>
    </source>
</evidence>
<dbReference type="SUPFAM" id="SSF56300">
    <property type="entry name" value="Metallo-dependent phosphatases"/>
    <property type="match status" value="1"/>
</dbReference>
<gene>
    <name evidence="2" type="ORF">SDC9_171290</name>
</gene>
<comment type="caution">
    <text evidence="2">The sequence shown here is derived from an EMBL/GenBank/DDBJ whole genome shotgun (WGS) entry which is preliminary data.</text>
</comment>
<reference evidence="2" key="1">
    <citation type="submission" date="2019-08" db="EMBL/GenBank/DDBJ databases">
        <authorList>
            <person name="Kucharzyk K."/>
            <person name="Murdoch R.W."/>
            <person name="Higgins S."/>
            <person name="Loffler F."/>
        </authorList>
    </citation>
    <scope>NUCLEOTIDE SEQUENCE</scope>
</reference>
<dbReference type="Gene3D" id="3.60.21.10">
    <property type="match status" value="1"/>
</dbReference>
<dbReference type="AlphaFoldDB" id="A0A645GAF5"/>
<protein>
    <recommendedName>
        <fullName evidence="1">Calcineurin-like phosphoesterase domain-containing protein</fullName>
    </recommendedName>
</protein>
<accession>A0A645GAF5</accession>
<dbReference type="InterPro" id="IPR004843">
    <property type="entry name" value="Calcineurin-like_PHP"/>
</dbReference>
<dbReference type="Pfam" id="PF00149">
    <property type="entry name" value="Metallophos"/>
    <property type="match status" value="1"/>
</dbReference>
<sequence length="175" mass="20384">MSLQEALEDFRFIENLPGQKIILKGNHDYWWGTKKKMDDFFEKNKLKTIKILHNNAYRVGNIAICGTRGWFFDNEKEEDKKVVSREAQRLQKSIECGRALGGEIVVFLHYPPISIQQKCDEIYDVLRSEGIKRCYYGHLHGQAHYMAFNDVCDGIKFSLISGDFLEFCPKLVQID</sequence>
<dbReference type="GO" id="GO:0016787">
    <property type="term" value="F:hydrolase activity"/>
    <property type="evidence" value="ECO:0007669"/>
    <property type="project" value="InterPro"/>
</dbReference>
<dbReference type="InterPro" id="IPR029052">
    <property type="entry name" value="Metallo-depent_PP-like"/>
</dbReference>
<dbReference type="EMBL" id="VSSQ01072534">
    <property type="protein sequence ID" value="MPN23897.1"/>
    <property type="molecule type" value="Genomic_DNA"/>
</dbReference>
<proteinExistence type="predicted"/>
<evidence type="ECO:0000259" key="1">
    <source>
        <dbReference type="Pfam" id="PF00149"/>
    </source>
</evidence>